<dbReference type="OrthoDB" id="9781180at2"/>
<name>A0A2Y9BFB1_9FIRM</name>
<reference evidence="1 2" key="1">
    <citation type="submission" date="2018-05" db="EMBL/GenBank/DDBJ databases">
        <title>The Hungate 1000. A catalogue of reference genomes from the rumen microbiome.</title>
        <authorList>
            <person name="Kelly W."/>
        </authorList>
    </citation>
    <scope>NUCLEOTIDE SEQUENCE [LARGE SCALE GENOMIC DNA]</scope>
    <source>
        <strain evidence="1 2">NLAE-zl-C242</strain>
    </source>
</reference>
<dbReference type="AlphaFoldDB" id="A0A2Y9BFB1"/>
<proteinExistence type="predicted"/>
<dbReference type="InterPro" id="IPR027417">
    <property type="entry name" value="P-loop_NTPase"/>
</dbReference>
<organism evidence="1 2">
    <name type="scientific">Faecalicatena orotica</name>
    <dbReference type="NCBI Taxonomy" id="1544"/>
    <lineage>
        <taxon>Bacteria</taxon>
        <taxon>Bacillati</taxon>
        <taxon>Bacillota</taxon>
        <taxon>Clostridia</taxon>
        <taxon>Lachnospirales</taxon>
        <taxon>Lachnospiraceae</taxon>
        <taxon>Faecalicatena</taxon>
    </lineage>
</organism>
<dbReference type="RefSeq" id="WP_109731555.1">
    <property type="nucleotide sequence ID" value="NZ_BAAACK010000011.1"/>
</dbReference>
<dbReference type="Gene3D" id="3.40.50.300">
    <property type="entry name" value="P-loop containing nucleotide triphosphate hydrolases"/>
    <property type="match status" value="1"/>
</dbReference>
<keyword evidence="2" id="KW-1185">Reference proteome</keyword>
<keyword evidence="1" id="KW-0808">Transferase</keyword>
<dbReference type="Proteomes" id="UP000245845">
    <property type="component" value="Unassembled WGS sequence"/>
</dbReference>
<dbReference type="GO" id="GO:0016301">
    <property type="term" value="F:kinase activity"/>
    <property type="evidence" value="ECO:0007669"/>
    <property type="project" value="UniProtKB-KW"/>
</dbReference>
<evidence type="ECO:0000313" key="1">
    <source>
        <dbReference type="EMBL" id="PWJ29019.1"/>
    </source>
</evidence>
<dbReference type="EMBL" id="QGDL01000007">
    <property type="protein sequence ID" value="PWJ29019.1"/>
    <property type="molecule type" value="Genomic_DNA"/>
</dbReference>
<gene>
    <name evidence="1" type="ORF">A8806_107168</name>
</gene>
<sequence>MKYSFITIEREYGSGGTKVGRRLSEVSKVPCYGIEILEMVSQKYNISVERIGRYEETATNSLMYSLYMMSQVQNGNVNMLSNEGRIFLEEQKTIQRLADAGEAIFLGHCASEVLKDRDDVLNVFIHAELPDKKKRIAAEYGIPEGDVESTMKKFDKKRANYYFANTGKKWDDLRRYDVVLDSSRLGIEGCVEFLEGALK</sequence>
<comment type="caution">
    <text evidence="1">The sequence shown here is derived from an EMBL/GenBank/DDBJ whole genome shotgun (WGS) entry which is preliminary data.</text>
</comment>
<dbReference type="Pfam" id="PF13189">
    <property type="entry name" value="Cytidylate_kin2"/>
    <property type="match status" value="1"/>
</dbReference>
<protein>
    <submittedName>
        <fullName evidence="1">Cytidylate kinase</fullName>
    </submittedName>
</protein>
<accession>A0A2Y9BFB1</accession>
<keyword evidence="1" id="KW-0418">Kinase</keyword>
<evidence type="ECO:0000313" key="2">
    <source>
        <dbReference type="Proteomes" id="UP000245845"/>
    </source>
</evidence>